<evidence type="ECO:0000313" key="4">
    <source>
        <dbReference type="EMBL" id="KAA3675582.1"/>
    </source>
</evidence>
<feature type="domain" description="Integrase zinc-binding" evidence="3">
    <location>
        <begin position="255"/>
        <end position="301"/>
    </location>
</feature>
<dbReference type="GO" id="GO:0003824">
    <property type="term" value="F:catalytic activity"/>
    <property type="evidence" value="ECO:0007669"/>
    <property type="project" value="UniProtKB-KW"/>
</dbReference>
<gene>
    <name evidence="4" type="ORF">DEA37_0012896</name>
</gene>
<name>A0A5J4NJ88_9TREM</name>
<sequence>MERLRSTSLKLRGSKCHFLQRQVTFLSHVIAADGIKTDPAKSEQIKGWPRLQTVENVRSFLGLTSYYRNFIHGFTEIAAALHRLTDKGRPFTRSGECSASFETPKEKLTTPPMLTFPDVSEEAGEFVLDTDASDVSTGAVLSQETPEDHQSLQWLRNFRDPEGQVVRWRERLQECDFACVYRRGARHGNVDALSRVTAPSEVNATLWAEDHLSDSYAANIYKRQADGLSKPSAIQMRQNPFDERHYGSGPKLITPKLEVAAVLQKIHTELGHAGQLKTEAAIRQRYWWPGIHADVVTHCLSRENYSASKNHTPSPRAPPEAVITEHLGQRVGADIVGRVPVTKRGNGYILVLVD</sequence>
<dbReference type="Proteomes" id="UP000324629">
    <property type="component" value="Unassembled WGS sequence"/>
</dbReference>
<dbReference type="InterPro" id="IPR041588">
    <property type="entry name" value="Integrase_H2C2"/>
</dbReference>
<proteinExistence type="predicted"/>
<keyword evidence="5" id="KW-1185">Reference proteome</keyword>
<dbReference type="InterPro" id="IPR050951">
    <property type="entry name" value="Retrovirus_Pol_polyprotein"/>
</dbReference>
<comment type="caution">
    <text evidence="4">The sequence shown here is derived from an EMBL/GenBank/DDBJ whole genome shotgun (WGS) entry which is preliminary data.</text>
</comment>
<dbReference type="Gene3D" id="3.30.70.270">
    <property type="match status" value="2"/>
</dbReference>
<evidence type="ECO:0000313" key="5">
    <source>
        <dbReference type="Proteomes" id="UP000324629"/>
    </source>
</evidence>
<feature type="domain" description="Reverse transcriptase/retrotransposon-derived protein RNase H-like" evidence="2">
    <location>
        <begin position="96"/>
        <end position="149"/>
    </location>
</feature>
<dbReference type="Pfam" id="PF17921">
    <property type="entry name" value="Integrase_H2C2"/>
    <property type="match status" value="1"/>
</dbReference>
<accession>A0A5J4NJ88</accession>
<reference evidence="4 5" key="1">
    <citation type="journal article" date="2019" name="Gigascience">
        <title>Whole-genome sequence of the oriental lung fluke Paragonimus westermani.</title>
        <authorList>
            <person name="Oey H."/>
            <person name="Zakrzewski M."/>
            <person name="Narain K."/>
            <person name="Devi K.R."/>
            <person name="Agatsuma T."/>
            <person name="Nawaratna S."/>
            <person name="Gobert G.N."/>
            <person name="Jones M.K."/>
            <person name="Ragan M.A."/>
            <person name="McManus D.P."/>
            <person name="Krause L."/>
        </authorList>
    </citation>
    <scope>NUCLEOTIDE SEQUENCE [LARGE SCALE GENOMIC DNA]</scope>
    <source>
        <strain evidence="4 5">IND2009</strain>
    </source>
</reference>
<dbReference type="SUPFAM" id="SSF56672">
    <property type="entry name" value="DNA/RNA polymerases"/>
    <property type="match status" value="1"/>
</dbReference>
<keyword evidence="1" id="KW-0511">Multifunctional enzyme</keyword>
<evidence type="ECO:0008006" key="6">
    <source>
        <dbReference type="Google" id="ProtNLM"/>
    </source>
</evidence>
<evidence type="ECO:0000256" key="1">
    <source>
        <dbReference type="ARBA" id="ARBA00023268"/>
    </source>
</evidence>
<protein>
    <recommendedName>
        <fullName evidence="6">Integrase zinc-binding domain-containing protein</fullName>
    </recommendedName>
</protein>
<evidence type="ECO:0000259" key="3">
    <source>
        <dbReference type="Pfam" id="PF17921"/>
    </source>
</evidence>
<dbReference type="Pfam" id="PF17919">
    <property type="entry name" value="RT_RNaseH_2"/>
    <property type="match status" value="1"/>
</dbReference>
<dbReference type="EMBL" id="QNGE01002441">
    <property type="protein sequence ID" value="KAA3675582.1"/>
    <property type="molecule type" value="Genomic_DNA"/>
</dbReference>
<dbReference type="AlphaFoldDB" id="A0A5J4NJ88"/>
<dbReference type="PANTHER" id="PTHR37984">
    <property type="entry name" value="PROTEIN CBG26694"/>
    <property type="match status" value="1"/>
</dbReference>
<dbReference type="InterPro" id="IPR041577">
    <property type="entry name" value="RT_RNaseH_2"/>
</dbReference>
<evidence type="ECO:0000259" key="2">
    <source>
        <dbReference type="Pfam" id="PF17919"/>
    </source>
</evidence>
<dbReference type="InterPro" id="IPR043502">
    <property type="entry name" value="DNA/RNA_pol_sf"/>
</dbReference>
<dbReference type="InterPro" id="IPR043128">
    <property type="entry name" value="Rev_trsase/Diguanyl_cyclase"/>
</dbReference>
<dbReference type="FunFam" id="3.30.70.270:FF:000020">
    <property type="entry name" value="Transposon Tf2-6 polyprotein-like Protein"/>
    <property type="match status" value="1"/>
</dbReference>
<dbReference type="PANTHER" id="PTHR37984:SF5">
    <property type="entry name" value="PROTEIN NYNRIN-LIKE"/>
    <property type="match status" value="1"/>
</dbReference>
<dbReference type="Gene3D" id="1.10.340.70">
    <property type="match status" value="1"/>
</dbReference>
<organism evidence="4 5">
    <name type="scientific">Paragonimus westermani</name>
    <dbReference type="NCBI Taxonomy" id="34504"/>
    <lineage>
        <taxon>Eukaryota</taxon>
        <taxon>Metazoa</taxon>
        <taxon>Spiralia</taxon>
        <taxon>Lophotrochozoa</taxon>
        <taxon>Platyhelminthes</taxon>
        <taxon>Trematoda</taxon>
        <taxon>Digenea</taxon>
        <taxon>Plagiorchiida</taxon>
        <taxon>Troglotremata</taxon>
        <taxon>Troglotrematidae</taxon>
        <taxon>Paragonimus</taxon>
    </lineage>
</organism>